<organism evidence="1 2">
    <name type="scientific">Tieghemostelium lacteum</name>
    <name type="common">Slime mold</name>
    <name type="synonym">Dictyostelium lacteum</name>
    <dbReference type="NCBI Taxonomy" id="361077"/>
    <lineage>
        <taxon>Eukaryota</taxon>
        <taxon>Amoebozoa</taxon>
        <taxon>Evosea</taxon>
        <taxon>Eumycetozoa</taxon>
        <taxon>Dictyostelia</taxon>
        <taxon>Dictyosteliales</taxon>
        <taxon>Raperosteliaceae</taxon>
        <taxon>Tieghemostelium</taxon>
    </lineage>
</organism>
<gene>
    <name evidence="1" type="ORF">DLAC_11792</name>
</gene>
<dbReference type="AlphaFoldDB" id="A0A151Z7E8"/>
<keyword evidence="2" id="KW-1185">Reference proteome</keyword>
<sequence length="1233" mass="144482">MKDKEILRKEWYTRVYTTPPSISIEVCIYCGNSFTECDACTGDNRVLIEFVEQLDSDDFQTIIDIFIEWATASVSERKQLIDSNVVQYPHNSGIGYTYRTIPNIGNAENLLDTIHFEIYNNKPIPLHIQKFIEKFILPSPLVYSQFSNWADSDNPVQRIIYYIIAFRAFNMHIADLPYQRIIEDIEVFSEMEYLRLVCEIPTKETFLKVIEKVSTDIQLISHLTPFHMILIFLGPCPTYKVSASVLSNLIRNYYTRPLNVPEFQAFVEQVVLTHLFKEDGSLATFESDSGSQQTETDSTTGVDVKFDDYKEIINFCFCKLVKNQTDAEKYQKILVGWYTGLYKEEFRKYIEMLLIDHLQTVLDYMPTDMTVATTCFTIRAATGILILQNQKKIQLAFDAETQSKIDRYILHLLMNIPGYNRMKIVDLFQEPDRYLNIISTLNFNSNDRRSYLMYIFSKRLKNRGSVESFYKLPDNAYFNNSYQLVARANVIGCRVSSFSETLSLWCQNVESLSPSFLTPRKKYSQDFVVMDELIQILKDCKKGEIVESKCFLTLVMDLFYMYLSVTSKENLNLDIISKYQDLFKHGTLTLYRSNKYDYYLIHIEVFKVFFGDDIPVNMIDAPKNKELLYNIYKEMFDMVFATTISSLRLMNAVTVFPPHKDQNNSILYHLNQFNTLTTAELFKVFKRICSFEDDLLGYMVINKFQSNIALLKMLLESEEGVLYEPSLNANGALERFVEISLKLKLVDQEQVPDIIDIIRKDYKSVSLDNLYSDVNLCDASDIEALISLINTYPFCYRSKRFMQFYSRIPDHLKREIRQTNSSYTIEMEHRKLMNITTVAMDPVSIPLPNILLEKIIHFIYRDKTIHYRQKVDIALVSKLFFEMCSNILTNHYWSASLDQGFNLNYMDVQYITLIHLDKPWSLWKNYPKLLNYEFSQDIEYNKIDHLFYDHFECISMIFDHQNTVFSPRRHTNLRALEIDVNISFRVADIIQLVKFSPLMEKMDMSVTIDWQEFEQFLEGIILPQHPHFKQFSVYFDSCIKDLGEEHQYFSCNINNVRNRVIQKLTSTSTPPSTPIRFPRISLVSVPEYIAFEGADSYNIKFVEPLVRDQLMQFYQPIFTKLTQIMLSLETIEYGITIVELVTKFTSILDLSIRLYKFNNFGEITSASCVQSIFTHLNDTQTIQTFQMFFSLYVSSPHYPIFFDGYNENNHLFSTIQQGNYSAIDHTNICFQKK</sequence>
<evidence type="ECO:0000313" key="1">
    <source>
        <dbReference type="EMBL" id="KYQ89858.1"/>
    </source>
</evidence>
<dbReference type="Proteomes" id="UP000076078">
    <property type="component" value="Unassembled WGS sequence"/>
</dbReference>
<evidence type="ECO:0000313" key="2">
    <source>
        <dbReference type="Proteomes" id="UP000076078"/>
    </source>
</evidence>
<accession>A0A151Z7E8</accession>
<protein>
    <submittedName>
        <fullName evidence="1">Uncharacterized protein</fullName>
    </submittedName>
</protein>
<reference evidence="1 2" key="1">
    <citation type="submission" date="2015-12" db="EMBL/GenBank/DDBJ databases">
        <title>Dictyostelia acquired genes for synthesis and detection of signals that induce cell-type specialization by lateral gene transfer from prokaryotes.</title>
        <authorList>
            <person name="Gloeckner G."/>
            <person name="Schaap P."/>
        </authorList>
    </citation>
    <scope>NUCLEOTIDE SEQUENCE [LARGE SCALE GENOMIC DNA]</scope>
    <source>
        <strain evidence="1 2">TK</strain>
    </source>
</reference>
<dbReference type="InParanoid" id="A0A151Z7E8"/>
<name>A0A151Z7E8_TIELA</name>
<proteinExistence type="predicted"/>
<comment type="caution">
    <text evidence="1">The sequence shown here is derived from an EMBL/GenBank/DDBJ whole genome shotgun (WGS) entry which is preliminary data.</text>
</comment>
<dbReference type="EMBL" id="LODT01000039">
    <property type="protein sequence ID" value="KYQ89858.1"/>
    <property type="molecule type" value="Genomic_DNA"/>
</dbReference>